<dbReference type="AlphaFoldDB" id="A0AAP5I182"/>
<dbReference type="Proteomes" id="UP000667802">
    <property type="component" value="Unassembled WGS sequence"/>
</dbReference>
<accession>A0AAP5I182</accession>
<evidence type="ECO:0000313" key="2">
    <source>
        <dbReference type="Proteomes" id="UP000667802"/>
    </source>
</evidence>
<sequence length="179" mass="19948">MAAGYNAGFGSYSPQQWQDYLKQNESTFQRQQQLEALQSKYGMLPSQIAQQSTGNQNTGDSSGFGSLFGNNSGLFGGGFGDWINTAKDLSNFQLGQNEKLAQFNLGLRNQEADSNFGRQYKLNQQEIQGTYDLNKMQQDATTNRLQSQLQNQSQMQQAGFNQDNLFRAQSAALAMRGLR</sequence>
<evidence type="ECO:0000313" key="1">
    <source>
        <dbReference type="EMBL" id="MDR9893287.1"/>
    </source>
</evidence>
<dbReference type="EMBL" id="JAALHA020000001">
    <property type="protein sequence ID" value="MDR9893287.1"/>
    <property type="molecule type" value="Genomic_DNA"/>
</dbReference>
<reference evidence="2" key="1">
    <citation type="journal article" date="2021" name="Science">
        <title>Hunting the eagle killer: A cyanobacterial neurotoxin causes vacuolar myelinopathy.</title>
        <authorList>
            <person name="Breinlinger S."/>
            <person name="Phillips T.J."/>
            <person name="Haram B.N."/>
            <person name="Mares J."/>
            <person name="Martinez Yerena J.A."/>
            <person name="Hrouzek P."/>
            <person name="Sobotka R."/>
            <person name="Henderson W.M."/>
            <person name="Schmieder P."/>
            <person name="Williams S.M."/>
            <person name="Lauderdale J.D."/>
            <person name="Wilde H.D."/>
            <person name="Gerrin W."/>
            <person name="Kust A."/>
            <person name="Washington J.W."/>
            <person name="Wagner C."/>
            <person name="Geier B."/>
            <person name="Liebeke M."/>
            <person name="Enke H."/>
            <person name="Niedermeyer T.H.J."/>
            <person name="Wilde S.B."/>
        </authorList>
    </citation>
    <scope>NUCLEOTIDE SEQUENCE [LARGE SCALE GENOMIC DNA]</scope>
    <source>
        <strain evidence="2">Thurmond2011</strain>
    </source>
</reference>
<name>A0AAP5I182_9CYAN</name>
<dbReference type="RefSeq" id="WP_208343790.1">
    <property type="nucleotide sequence ID" value="NZ_CAWQFN010000376.1"/>
</dbReference>
<gene>
    <name evidence="1" type="ORF">G7B40_001630</name>
</gene>
<protein>
    <submittedName>
        <fullName evidence="1">Uncharacterized protein</fullName>
    </submittedName>
</protein>
<keyword evidence="2" id="KW-1185">Reference proteome</keyword>
<proteinExistence type="predicted"/>
<comment type="caution">
    <text evidence="1">The sequence shown here is derived from an EMBL/GenBank/DDBJ whole genome shotgun (WGS) entry which is preliminary data.</text>
</comment>
<organism evidence="1 2">
    <name type="scientific">Aetokthonos hydrillicola Thurmond2011</name>
    <dbReference type="NCBI Taxonomy" id="2712845"/>
    <lineage>
        <taxon>Bacteria</taxon>
        <taxon>Bacillati</taxon>
        <taxon>Cyanobacteriota</taxon>
        <taxon>Cyanophyceae</taxon>
        <taxon>Nostocales</taxon>
        <taxon>Hapalosiphonaceae</taxon>
        <taxon>Aetokthonos</taxon>
    </lineage>
</organism>